<dbReference type="Proteomes" id="UP000503820">
    <property type="component" value="Unassembled WGS sequence"/>
</dbReference>
<feature type="domain" description="Peptidase M24" evidence="1">
    <location>
        <begin position="149"/>
        <end position="353"/>
    </location>
</feature>
<evidence type="ECO:0000259" key="1">
    <source>
        <dbReference type="Pfam" id="PF00557"/>
    </source>
</evidence>
<dbReference type="InterPro" id="IPR029149">
    <property type="entry name" value="Creatin/AminoP/Spt16_N"/>
</dbReference>
<dbReference type="Pfam" id="PF00557">
    <property type="entry name" value="Peptidase_M24"/>
    <property type="match status" value="1"/>
</dbReference>
<name>A0A7J0C057_9BACT</name>
<reference evidence="3 4" key="1">
    <citation type="submission" date="2020-05" db="EMBL/GenBank/DDBJ databases">
        <title>Draft genome sequence of Desulfovibrio psychrotolerans JS1T.</title>
        <authorList>
            <person name="Ueno A."/>
            <person name="Tamazawa S."/>
            <person name="Tamamura S."/>
            <person name="Murakami T."/>
            <person name="Kiyama T."/>
            <person name="Inomata H."/>
            <person name="Amano Y."/>
            <person name="Miyakawa K."/>
            <person name="Tamaki H."/>
            <person name="Naganuma T."/>
            <person name="Kaneko K."/>
        </authorList>
    </citation>
    <scope>NUCLEOTIDE SEQUENCE [LARGE SCALE GENOMIC DNA]</scope>
    <source>
        <strain evidence="3 4">JS1</strain>
    </source>
</reference>
<evidence type="ECO:0000313" key="4">
    <source>
        <dbReference type="Proteomes" id="UP000503820"/>
    </source>
</evidence>
<dbReference type="InterPro" id="IPR036005">
    <property type="entry name" value="Creatinase/aminopeptidase-like"/>
</dbReference>
<dbReference type="CDD" id="cd01092">
    <property type="entry name" value="APP-like"/>
    <property type="match status" value="1"/>
</dbReference>
<dbReference type="Gene3D" id="3.40.350.10">
    <property type="entry name" value="Creatinase/prolidase N-terminal domain"/>
    <property type="match status" value="1"/>
</dbReference>
<proteinExistence type="predicted"/>
<keyword evidence="4" id="KW-1185">Reference proteome</keyword>
<organism evidence="3 4">
    <name type="scientific">Desulfovibrio psychrotolerans</name>
    <dbReference type="NCBI Taxonomy" id="415242"/>
    <lineage>
        <taxon>Bacteria</taxon>
        <taxon>Pseudomonadati</taxon>
        <taxon>Thermodesulfobacteriota</taxon>
        <taxon>Desulfovibrionia</taxon>
        <taxon>Desulfovibrionales</taxon>
        <taxon>Desulfovibrionaceae</taxon>
        <taxon>Desulfovibrio</taxon>
    </lineage>
</organism>
<sequence length="359" mass="40229">MNTARYTERRERLRALMREKDLDALLISHEANRYYLSGFELHDPQKNETSGYLLLTADGKDWLCTDARYKDAAARLWDRDRIFIYTGRTAAEMNQLIRETLPKAEGVVGFEAKSLSVAFFEQLSDGLSMTRADGLAEQLRIIKEPEEIERLRRACALNHQLMEWVPSVCRPGRTEAAVAWDIEKFFRENGASALSFDSIVAVGPNAALPHAIPGSTVITDNCPVLIDVGCRVDDYCSDQTRTLWVGDRPTDAFRRTMDLVRRAQVAAIRAMRPGMKVAEVHACAHKVFADAGEAPHFTHSLGHGIGLETHEAPGLSPRVDAELRPGMVVTVEPGLYYPQWGGIRWEYMVLVTEDGVEVL</sequence>
<comment type="caution">
    <text evidence="3">The sequence shown here is derived from an EMBL/GenBank/DDBJ whole genome shotgun (WGS) entry which is preliminary data.</text>
</comment>
<dbReference type="Gene3D" id="3.90.230.10">
    <property type="entry name" value="Creatinase/methionine aminopeptidase superfamily"/>
    <property type="match status" value="1"/>
</dbReference>
<dbReference type="EMBL" id="BLVP01000043">
    <property type="protein sequence ID" value="GFM38584.1"/>
    <property type="molecule type" value="Genomic_DNA"/>
</dbReference>
<evidence type="ECO:0000259" key="2">
    <source>
        <dbReference type="Pfam" id="PF01321"/>
    </source>
</evidence>
<dbReference type="InterPro" id="IPR000994">
    <property type="entry name" value="Pept_M24"/>
</dbReference>
<feature type="domain" description="Creatinase N-terminal" evidence="2">
    <location>
        <begin position="9"/>
        <end position="142"/>
    </location>
</feature>
<dbReference type="AlphaFoldDB" id="A0A7J0C057"/>
<accession>A0A7J0C057</accession>
<gene>
    <name evidence="3" type="ORF">DSM19430T_32680</name>
</gene>
<dbReference type="SUPFAM" id="SSF53092">
    <property type="entry name" value="Creatinase/prolidase N-terminal domain"/>
    <property type="match status" value="1"/>
</dbReference>
<dbReference type="PANTHER" id="PTHR46112:SF3">
    <property type="entry name" value="AMINOPEPTIDASE YPDF"/>
    <property type="match status" value="1"/>
</dbReference>
<evidence type="ECO:0000313" key="3">
    <source>
        <dbReference type="EMBL" id="GFM38584.1"/>
    </source>
</evidence>
<dbReference type="RefSeq" id="WP_174411189.1">
    <property type="nucleotide sequence ID" value="NZ_BLVP01000043.1"/>
</dbReference>
<dbReference type="InterPro" id="IPR000587">
    <property type="entry name" value="Creatinase_N"/>
</dbReference>
<dbReference type="Pfam" id="PF01321">
    <property type="entry name" value="Creatinase_N"/>
    <property type="match status" value="1"/>
</dbReference>
<dbReference type="InterPro" id="IPR050659">
    <property type="entry name" value="Peptidase_M24B"/>
</dbReference>
<dbReference type="PANTHER" id="PTHR46112">
    <property type="entry name" value="AMINOPEPTIDASE"/>
    <property type="match status" value="1"/>
</dbReference>
<dbReference type="SUPFAM" id="SSF55920">
    <property type="entry name" value="Creatinase/aminopeptidase"/>
    <property type="match status" value="1"/>
</dbReference>
<protein>
    <submittedName>
        <fullName evidence="3">Peptidase M24</fullName>
    </submittedName>
</protein>